<feature type="chain" id="PRO_5007050794" evidence="1">
    <location>
        <begin position="22"/>
        <end position="176"/>
    </location>
</feature>
<dbReference type="GO" id="GO:0006801">
    <property type="term" value="P:superoxide metabolic process"/>
    <property type="evidence" value="ECO:0007669"/>
    <property type="project" value="InterPro"/>
</dbReference>
<proteinExistence type="predicted"/>
<dbReference type="SUPFAM" id="SSF49329">
    <property type="entry name" value="Cu,Zn superoxide dismutase-like"/>
    <property type="match status" value="1"/>
</dbReference>
<dbReference type="InterPro" id="IPR024134">
    <property type="entry name" value="SOD_Cu/Zn_/chaperone"/>
</dbReference>
<dbReference type="EMBL" id="GEEE01021358">
    <property type="protein sequence ID" value="JAP41867.1"/>
    <property type="molecule type" value="Transcribed_RNA"/>
</dbReference>
<dbReference type="CDD" id="cd00305">
    <property type="entry name" value="Cu-Zn_Superoxide_Dismutase"/>
    <property type="match status" value="1"/>
</dbReference>
<gene>
    <name evidence="3" type="primary">SODC</name>
    <name evidence="3" type="ORF">TR134234</name>
</gene>
<dbReference type="Gene3D" id="2.60.40.200">
    <property type="entry name" value="Superoxide dismutase, copper/zinc binding domain"/>
    <property type="match status" value="1"/>
</dbReference>
<dbReference type="GO" id="GO:0005507">
    <property type="term" value="F:copper ion binding"/>
    <property type="evidence" value="ECO:0007669"/>
    <property type="project" value="InterPro"/>
</dbReference>
<accession>A0A0X3NWE4</accession>
<protein>
    <submittedName>
        <fullName evidence="3">Superoxide dismutase [Cu-Zn]</fullName>
    </submittedName>
</protein>
<dbReference type="InterPro" id="IPR036423">
    <property type="entry name" value="SOD-like_Cu/Zn_dom_sf"/>
</dbReference>
<reference evidence="3" key="1">
    <citation type="submission" date="2016-01" db="EMBL/GenBank/DDBJ databases">
        <title>Reference transcriptome for the parasite Schistocephalus solidus: insights into the molecular evolution of parasitism.</title>
        <authorList>
            <person name="Hebert F.O."/>
            <person name="Grambauer S."/>
            <person name="Barber I."/>
            <person name="Landry C.R."/>
            <person name="Aubin-Horth N."/>
        </authorList>
    </citation>
    <scope>NUCLEOTIDE SEQUENCE</scope>
</reference>
<evidence type="ECO:0000313" key="3">
    <source>
        <dbReference type="EMBL" id="JAP41867.1"/>
    </source>
</evidence>
<organism evidence="3">
    <name type="scientific">Schistocephalus solidus</name>
    <name type="common">Tapeworm</name>
    <dbReference type="NCBI Taxonomy" id="70667"/>
    <lineage>
        <taxon>Eukaryota</taxon>
        <taxon>Metazoa</taxon>
        <taxon>Spiralia</taxon>
        <taxon>Lophotrochozoa</taxon>
        <taxon>Platyhelminthes</taxon>
        <taxon>Cestoda</taxon>
        <taxon>Eucestoda</taxon>
        <taxon>Diphyllobothriidea</taxon>
        <taxon>Diphyllobothriidae</taxon>
        <taxon>Schistocephalus</taxon>
    </lineage>
</organism>
<name>A0A0X3NWE4_SCHSO</name>
<dbReference type="InterPro" id="IPR001424">
    <property type="entry name" value="SOD_Cu_Zn_dom"/>
</dbReference>
<keyword evidence="1" id="KW-0732">Signal</keyword>
<sequence length="176" mass="18957">MTSCAYCLLLLIFYYSSDVYAMSHNYETKRAKAVFEGPYAGELTLTQLSKGILINGCLRGFPPNGKHGFHVHEFGRLGNSCQDAGAHYNPLDMHHGGIQTPVRHIGDLGNLQSDANGVVCTNLHYPETDLTGKYSVLGRALVIHEMEDDLGTAGTADSQATGSSGKRLTCAVINPV</sequence>
<evidence type="ECO:0000259" key="2">
    <source>
        <dbReference type="Pfam" id="PF00080"/>
    </source>
</evidence>
<dbReference type="PANTHER" id="PTHR10003">
    <property type="entry name" value="SUPEROXIDE DISMUTASE CU-ZN -RELATED"/>
    <property type="match status" value="1"/>
</dbReference>
<dbReference type="PRINTS" id="PR00068">
    <property type="entry name" value="CUZNDISMTASE"/>
</dbReference>
<evidence type="ECO:0000256" key="1">
    <source>
        <dbReference type="SAM" id="SignalP"/>
    </source>
</evidence>
<dbReference type="Pfam" id="PF00080">
    <property type="entry name" value="Sod_Cu"/>
    <property type="match status" value="1"/>
</dbReference>
<feature type="signal peptide" evidence="1">
    <location>
        <begin position="1"/>
        <end position="21"/>
    </location>
</feature>
<feature type="domain" description="Superoxide dismutase copper/zinc binding" evidence="2">
    <location>
        <begin position="41"/>
        <end position="173"/>
    </location>
</feature>
<dbReference type="AlphaFoldDB" id="A0A0X3NWE4"/>